<dbReference type="GO" id="GO:0006508">
    <property type="term" value="P:proteolysis"/>
    <property type="evidence" value="ECO:0007669"/>
    <property type="project" value="UniProtKB-KW"/>
</dbReference>
<keyword evidence="1" id="KW-0645">Protease</keyword>
<dbReference type="AlphaFoldDB" id="A0A2S8AEE6"/>
<proteinExistence type="predicted"/>
<dbReference type="EMBL" id="PSZM01000034">
    <property type="protein sequence ID" value="PQL93480.1"/>
    <property type="molecule type" value="Genomic_DNA"/>
</dbReference>
<keyword evidence="6" id="KW-1185">Reference proteome</keyword>
<comment type="caution">
    <text evidence="5">The sequence shown here is derived from an EMBL/GenBank/DDBJ whole genome shotgun (WGS) entry which is preliminary data.</text>
</comment>
<evidence type="ECO:0000313" key="6">
    <source>
        <dbReference type="Proteomes" id="UP000238042"/>
    </source>
</evidence>
<dbReference type="InterPro" id="IPR008761">
    <property type="entry name" value="Peptidase_S37"/>
</dbReference>
<dbReference type="Pfam" id="PF05576">
    <property type="entry name" value="Peptidase_S37"/>
    <property type="match status" value="1"/>
</dbReference>
<organism evidence="5 6">
    <name type="scientific">Apibacter adventoris</name>
    <dbReference type="NCBI Taxonomy" id="1679466"/>
    <lineage>
        <taxon>Bacteria</taxon>
        <taxon>Pseudomonadati</taxon>
        <taxon>Bacteroidota</taxon>
        <taxon>Flavobacteriia</taxon>
        <taxon>Flavobacteriales</taxon>
        <taxon>Weeksellaceae</taxon>
        <taxon>Apibacter</taxon>
    </lineage>
</organism>
<feature type="chain" id="PRO_5015473553" description="Peptidase" evidence="4">
    <location>
        <begin position="22"/>
        <end position="436"/>
    </location>
</feature>
<evidence type="ECO:0000256" key="3">
    <source>
        <dbReference type="ARBA" id="ARBA00022801"/>
    </source>
</evidence>
<dbReference type="PANTHER" id="PTHR11010">
    <property type="entry name" value="PROTEASE S28 PRO-X CARBOXYPEPTIDASE-RELATED"/>
    <property type="match status" value="1"/>
</dbReference>
<dbReference type="SUPFAM" id="SSF53474">
    <property type="entry name" value="alpha/beta-Hydrolases"/>
    <property type="match status" value="1"/>
</dbReference>
<dbReference type="RefSeq" id="WP_105246492.1">
    <property type="nucleotide sequence ID" value="NZ_PSZM01000034.1"/>
</dbReference>
<evidence type="ECO:0000313" key="5">
    <source>
        <dbReference type="EMBL" id="PQL93480.1"/>
    </source>
</evidence>
<dbReference type="GO" id="GO:0008239">
    <property type="term" value="F:dipeptidyl-peptidase activity"/>
    <property type="evidence" value="ECO:0007669"/>
    <property type="project" value="TreeGrafter"/>
</dbReference>
<dbReference type="InterPro" id="IPR029058">
    <property type="entry name" value="AB_hydrolase_fold"/>
</dbReference>
<evidence type="ECO:0008006" key="7">
    <source>
        <dbReference type="Google" id="ProtNLM"/>
    </source>
</evidence>
<evidence type="ECO:0000256" key="4">
    <source>
        <dbReference type="SAM" id="SignalP"/>
    </source>
</evidence>
<accession>A0A2S8AEE6</accession>
<dbReference type="OrthoDB" id="3979391at2"/>
<keyword evidence="3" id="KW-0378">Hydrolase</keyword>
<sequence>MKYKILLVLFLVSIFLFSAQSDDELKIEKFLSEQKEISYKKISNPKDKILKYELYIKQPLDWKKTKKGYFYQKVIYTHTGFDRPVLMQTQGYKIYDRKNELQQILNSNDFNIEHRYFGESIPDSSVFNWKYLNLYNAANDLHHINEIFRKLYKNKWISTGISKGGQTSIYYRYFFPDDVEVSIPYVAPINYTLEDPRIYSFLNNVGTEECRKKIENFQIYMLKNEEEALKIINTYSEARGLTYNYLGSINKAYEYCVLEYSFSFWQWGSSCNSIPYTTDIVQAVDYLLNSIDISFFSDQEIKELAPHYYQANTEMGYYGYNITSFKKYLKYFTENPSAIFSPKEVGKVKYSQELNKKLKKWLDTKANNIIYIYGETDTWSATKVNPSSQTNSVILELPGANHASARIVNMSTLQKNELSEILYKWIGINPDYSLLK</sequence>
<dbReference type="PANTHER" id="PTHR11010:SF38">
    <property type="entry name" value="LYSOSOMAL PRO-X CARBOXYPEPTIDASE"/>
    <property type="match status" value="1"/>
</dbReference>
<evidence type="ECO:0000256" key="2">
    <source>
        <dbReference type="ARBA" id="ARBA00022729"/>
    </source>
</evidence>
<protein>
    <recommendedName>
        <fullName evidence="7">Peptidase</fullName>
    </recommendedName>
</protein>
<evidence type="ECO:0000256" key="1">
    <source>
        <dbReference type="ARBA" id="ARBA00022670"/>
    </source>
</evidence>
<reference evidence="5 6" key="1">
    <citation type="submission" date="2018-02" db="EMBL/GenBank/DDBJ databases">
        <title>Genome sequences of Apibacter spp., gut symbionts of Asian honey bees.</title>
        <authorList>
            <person name="Kwong W.K."/>
            <person name="Steele M.I."/>
            <person name="Moran N.A."/>
        </authorList>
    </citation>
    <scope>NUCLEOTIDE SEQUENCE [LARGE SCALE GENOMIC DNA]</scope>
    <source>
        <strain evidence="6">wkB301</strain>
    </source>
</reference>
<keyword evidence="2 4" id="KW-0732">Signal</keyword>
<dbReference type="Gene3D" id="3.40.50.1820">
    <property type="entry name" value="alpha/beta hydrolase"/>
    <property type="match status" value="2"/>
</dbReference>
<dbReference type="ESTHER" id="9flao-a0a2s8aee6">
    <property type="family name" value="Peptidase_S37"/>
</dbReference>
<dbReference type="Proteomes" id="UP000238042">
    <property type="component" value="Unassembled WGS sequence"/>
</dbReference>
<name>A0A2S8AEE6_9FLAO</name>
<gene>
    <name evidence="5" type="ORF">C4S77_04880</name>
</gene>
<feature type="signal peptide" evidence="4">
    <location>
        <begin position="1"/>
        <end position="21"/>
    </location>
</feature>